<proteinExistence type="predicted"/>
<protein>
    <submittedName>
        <fullName evidence="1">Uncharacterized protein</fullName>
    </submittedName>
</protein>
<reference evidence="1 2" key="1">
    <citation type="journal article" date="2021" name="Int. J. Syst. Evol. Microbiol.">
        <title>Reticulibacter mediterranei gen. nov., sp. nov., within the new family Reticulibacteraceae fam. nov., and Ktedonospora formicarum gen. nov., sp. nov., Ktedonobacter robiniae sp. nov., Dictyobacter formicarum sp. nov. and Dictyobacter arantiisoli sp. nov., belonging to the class Ktedonobacteria.</title>
        <authorList>
            <person name="Yabe S."/>
            <person name="Zheng Y."/>
            <person name="Wang C.M."/>
            <person name="Sakai Y."/>
            <person name="Abe K."/>
            <person name="Yokota A."/>
            <person name="Donadio S."/>
            <person name="Cavaletti L."/>
            <person name="Monciardini P."/>
        </authorList>
    </citation>
    <scope>NUCLEOTIDE SEQUENCE [LARGE SCALE GENOMIC DNA]</scope>
    <source>
        <strain evidence="1 2">SOSP1-30</strain>
    </source>
</reference>
<sequence>MSHGSLVREEKRRYAYRFEIEAGASPTLLEGSDVLLRATRFDEEIAAQIVSVEDETLTLSVSRRLEVRVLESGEVVVDRARLYRKLKDAMLGSKAEAGLDRILLNEVAGKCPTK</sequence>
<gene>
    <name evidence="1" type="ORF">KSB_44740</name>
</gene>
<dbReference type="EMBL" id="BNJG01000002">
    <property type="protein sequence ID" value="GHO55999.1"/>
    <property type="molecule type" value="Genomic_DNA"/>
</dbReference>
<dbReference type="RefSeq" id="WP_201372596.1">
    <property type="nucleotide sequence ID" value="NZ_BNJG01000002.1"/>
</dbReference>
<keyword evidence="2" id="KW-1185">Reference proteome</keyword>
<accession>A0ABQ3UT47</accession>
<organism evidence="1 2">
    <name type="scientific">Ktedonobacter robiniae</name>
    <dbReference type="NCBI Taxonomy" id="2778365"/>
    <lineage>
        <taxon>Bacteria</taxon>
        <taxon>Bacillati</taxon>
        <taxon>Chloroflexota</taxon>
        <taxon>Ktedonobacteria</taxon>
        <taxon>Ktedonobacterales</taxon>
        <taxon>Ktedonobacteraceae</taxon>
        <taxon>Ktedonobacter</taxon>
    </lineage>
</organism>
<comment type="caution">
    <text evidence="1">The sequence shown here is derived from an EMBL/GenBank/DDBJ whole genome shotgun (WGS) entry which is preliminary data.</text>
</comment>
<evidence type="ECO:0000313" key="1">
    <source>
        <dbReference type="EMBL" id="GHO55999.1"/>
    </source>
</evidence>
<name>A0ABQ3UT47_9CHLR</name>
<dbReference type="Proteomes" id="UP000654345">
    <property type="component" value="Unassembled WGS sequence"/>
</dbReference>
<evidence type="ECO:0000313" key="2">
    <source>
        <dbReference type="Proteomes" id="UP000654345"/>
    </source>
</evidence>